<sequence length="417" mass="47063">MGSDVKRKTRRGKRGGESKRKTHEDNPDQPEVQNHTPAPAAPVTDSGYVAPPMDSGNGDSLFFEDRAGARAPLPVDGQYSEQDESRVTPASYGLVNPDLQHYLKSCEAMLDSAAFENPEDQDIFVNNVYSEAKNFELQLTTDHECSRILEKLFRVSRDYHIRKYFALTRDDTLRLVIHRFSSHVLQSLLLLTASALERECRGESSDFPPEDDDQDEGVRTPLPTFEQLVLGLTETLKPHWQSLMVNEYASHVLRVLLLVLAGDPIEDPSSKAKSSIKSRRSTKYMEDRNGLPSQDKALLRKRRVPESFGPALDQLLRELGDSIGDTDARMLANDKLGSHVLQLMITLQASRTSVEYPGSLLDKLLMGLISNEVDQENTRRDTYIRTMLEDVVGSHFLEITLRIASPALLQRLYTRYF</sequence>
<accession>A0ACC1J424</accession>
<feature type="non-terminal residue" evidence="1">
    <location>
        <position position="417"/>
    </location>
</feature>
<dbReference type="EMBL" id="JANBPW010003757">
    <property type="protein sequence ID" value="KAJ1936768.1"/>
    <property type="molecule type" value="Genomic_DNA"/>
</dbReference>
<organism evidence="1 2">
    <name type="scientific">Linderina macrospora</name>
    <dbReference type="NCBI Taxonomy" id="4868"/>
    <lineage>
        <taxon>Eukaryota</taxon>
        <taxon>Fungi</taxon>
        <taxon>Fungi incertae sedis</taxon>
        <taxon>Zoopagomycota</taxon>
        <taxon>Kickxellomycotina</taxon>
        <taxon>Kickxellomycetes</taxon>
        <taxon>Kickxellales</taxon>
        <taxon>Kickxellaceae</taxon>
        <taxon>Linderina</taxon>
    </lineage>
</organism>
<keyword evidence="2" id="KW-1185">Reference proteome</keyword>
<evidence type="ECO:0000313" key="1">
    <source>
        <dbReference type="EMBL" id="KAJ1936768.1"/>
    </source>
</evidence>
<protein>
    <submittedName>
        <fullName evidence="1">Nucleolar protein 9</fullName>
    </submittedName>
</protein>
<proteinExistence type="predicted"/>
<evidence type="ECO:0000313" key="2">
    <source>
        <dbReference type="Proteomes" id="UP001150603"/>
    </source>
</evidence>
<comment type="caution">
    <text evidence="1">The sequence shown here is derived from an EMBL/GenBank/DDBJ whole genome shotgun (WGS) entry which is preliminary data.</text>
</comment>
<gene>
    <name evidence="1" type="primary">NOP9</name>
    <name evidence="1" type="ORF">FBU59_004952</name>
</gene>
<name>A0ACC1J424_9FUNG</name>
<reference evidence="1" key="1">
    <citation type="submission" date="2022-07" db="EMBL/GenBank/DDBJ databases">
        <title>Phylogenomic reconstructions and comparative analyses of Kickxellomycotina fungi.</title>
        <authorList>
            <person name="Reynolds N.K."/>
            <person name="Stajich J.E."/>
            <person name="Barry K."/>
            <person name="Grigoriev I.V."/>
            <person name="Crous P."/>
            <person name="Smith M.E."/>
        </authorList>
    </citation>
    <scope>NUCLEOTIDE SEQUENCE</scope>
    <source>
        <strain evidence="1">NRRL 5244</strain>
    </source>
</reference>
<dbReference type="Proteomes" id="UP001150603">
    <property type="component" value="Unassembled WGS sequence"/>
</dbReference>